<evidence type="ECO:0000256" key="3">
    <source>
        <dbReference type="ARBA" id="ARBA00023163"/>
    </source>
</evidence>
<feature type="domain" description="HTH araC/xylS-type" evidence="4">
    <location>
        <begin position="238"/>
        <end position="335"/>
    </location>
</feature>
<protein>
    <submittedName>
        <fullName evidence="5">AraC family transcriptional regulator</fullName>
    </submittedName>
</protein>
<dbReference type="PRINTS" id="PR00032">
    <property type="entry name" value="HTHARAC"/>
</dbReference>
<dbReference type="Proteomes" id="UP000029443">
    <property type="component" value="Unassembled WGS sequence"/>
</dbReference>
<evidence type="ECO:0000256" key="2">
    <source>
        <dbReference type="ARBA" id="ARBA00023125"/>
    </source>
</evidence>
<dbReference type="SUPFAM" id="SSF46689">
    <property type="entry name" value="Homeodomain-like"/>
    <property type="match status" value="1"/>
</dbReference>
<dbReference type="InterPro" id="IPR009057">
    <property type="entry name" value="Homeodomain-like_sf"/>
</dbReference>
<dbReference type="PANTHER" id="PTHR47894:SF1">
    <property type="entry name" value="HTH-TYPE TRANSCRIPTIONAL REGULATOR VQSM"/>
    <property type="match status" value="1"/>
</dbReference>
<proteinExistence type="predicted"/>
<keyword evidence="2" id="KW-0238">DNA-binding</keyword>
<dbReference type="RefSeq" id="WP_156964837.1">
    <property type="nucleotide sequence ID" value="NZ_ARXU01000003.1"/>
</dbReference>
<comment type="caution">
    <text evidence="5">The sequence shown here is derived from an EMBL/GenBank/DDBJ whole genome shotgun (WGS) entry which is preliminary data.</text>
</comment>
<accession>A0ABR4WF63</accession>
<dbReference type="InterPro" id="IPR020449">
    <property type="entry name" value="Tscrpt_reg_AraC-type_HTH"/>
</dbReference>
<evidence type="ECO:0000256" key="1">
    <source>
        <dbReference type="ARBA" id="ARBA00023015"/>
    </source>
</evidence>
<keyword evidence="6" id="KW-1185">Reference proteome</keyword>
<evidence type="ECO:0000313" key="6">
    <source>
        <dbReference type="Proteomes" id="UP000029443"/>
    </source>
</evidence>
<dbReference type="Pfam" id="PF12833">
    <property type="entry name" value="HTH_18"/>
    <property type="match status" value="1"/>
</dbReference>
<dbReference type="InterPro" id="IPR018060">
    <property type="entry name" value="HTH_AraC"/>
</dbReference>
<dbReference type="EMBL" id="ARXU01000003">
    <property type="protein sequence ID" value="KGD61920.1"/>
    <property type="molecule type" value="Genomic_DNA"/>
</dbReference>
<organism evidence="5 6">
    <name type="scientific">Alcanivorax jadensis T9</name>
    <dbReference type="NCBI Taxonomy" id="1177181"/>
    <lineage>
        <taxon>Bacteria</taxon>
        <taxon>Pseudomonadati</taxon>
        <taxon>Pseudomonadota</taxon>
        <taxon>Gammaproteobacteria</taxon>
        <taxon>Oceanospirillales</taxon>
        <taxon>Alcanivoracaceae</taxon>
        <taxon>Alcanivorax</taxon>
    </lineage>
</organism>
<dbReference type="PANTHER" id="PTHR47894">
    <property type="entry name" value="HTH-TYPE TRANSCRIPTIONAL REGULATOR GADX"/>
    <property type="match status" value="1"/>
</dbReference>
<dbReference type="Pfam" id="PF12625">
    <property type="entry name" value="Arabinose_bd"/>
    <property type="match status" value="1"/>
</dbReference>
<evidence type="ECO:0000313" key="5">
    <source>
        <dbReference type="EMBL" id="KGD61920.1"/>
    </source>
</evidence>
<keyword evidence="3" id="KW-0804">Transcription</keyword>
<dbReference type="Gene3D" id="1.10.10.60">
    <property type="entry name" value="Homeodomain-like"/>
    <property type="match status" value="1"/>
</dbReference>
<gene>
    <name evidence="5" type="ORF">T9A_01129</name>
</gene>
<dbReference type="PROSITE" id="PS01124">
    <property type="entry name" value="HTH_ARAC_FAMILY_2"/>
    <property type="match status" value="1"/>
</dbReference>
<evidence type="ECO:0000259" key="4">
    <source>
        <dbReference type="PROSITE" id="PS01124"/>
    </source>
</evidence>
<name>A0ABR4WF63_9GAMM</name>
<dbReference type="SMART" id="SM00342">
    <property type="entry name" value="HTH_ARAC"/>
    <property type="match status" value="1"/>
</dbReference>
<dbReference type="InterPro" id="IPR032687">
    <property type="entry name" value="AraC-type_N"/>
</dbReference>
<sequence length="338" mass="38183">MNQPMEWALSINYLRQVADQLTEMGIDVAPWLASHELSLADLEQADTSVPWEVVRALFLEAEAITGESALGLMVGERLRINNHGMVGYAAMNSGSVRQVVELLERFIPLRINLVMVSHQVEGNYLNLQIRELLPLGELGPFLLGAVVVAVKNVLDFITLGNCQVAEASFTFDEAFDRELVRSLFRCPVRYNQNWTGLSLPLEVVDQPLRTADPAAFEHAEKLCERELQNLVSDASVSARVRRLMLAKQVNFPSLTVTARILHMTPRTLHRRLLDEGTSFQEILDEVRHSLAMEYLKSQHMTIQELAYTLGYGDTANFRRAFKRWTGVAPSFFREGNEI</sequence>
<keyword evidence="1" id="KW-0805">Transcription regulation</keyword>
<reference evidence="5 6" key="1">
    <citation type="submission" date="2012-09" db="EMBL/GenBank/DDBJ databases">
        <title>Genome Sequence of alkane-degrading Bacterium Alcanivorax jadensis T9.</title>
        <authorList>
            <person name="Lai Q."/>
            <person name="Shao Z."/>
        </authorList>
    </citation>
    <scope>NUCLEOTIDE SEQUENCE [LARGE SCALE GENOMIC DNA]</scope>
    <source>
        <strain evidence="5 6">T9</strain>
    </source>
</reference>